<protein>
    <submittedName>
        <fullName evidence="1">Uncharacterized protein</fullName>
    </submittedName>
</protein>
<keyword evidence="2" id="KW-1185">Reference proteome</keyword>
<dbReference type="EMBL" id="JABSTQ010009069">
    <property type="protein sequence ID" value="KAG0433335.1"/>
    <property type="molecule type" value="Genomic_DNA"/>
</dbReference>
<evidence type="ECO:0000313" key="2">
    <source>
        <dbReference type="Proteomes" id="UP000805193"/>
    </source>
</evidence>
<name>A0AC60QGI9_IXOPE</name>
<organism evidence="1 2">
    <name type="scientific">Ixodes persulcatus</name>
    <name type="common">Taiga tick</name>
    <dbReference type="NCBI Taxonomy" id="34615"/>
    <lineage>
        <taxon>Eukaryota</taxon>
        <taxon>Metazoa</taxon>
        <taxon>Ecdysozoa</taxon>
        <taxon>Arthropoda</taxon>
        <taxon>Chelicerata</taxon>
        <taxon>Arachnida</taxon>
        <taxon>Acari</taxon>
        <taxon>Parasitiformes</taxon>
        <taxon>Ixodida</taxon>
        <taxon>Ixodoidea</taxon>
        <taxon>Ixodidae</taxon>
        <taxon>Ixodinae</taxon>
        <taxon>Ixodes</taxon>
    </lineage>
</organism>
<dbReference type="Proteomes" id="UP000805193">
    <property type="component" value="Unassembled WGS sequence"/>
</dbReference>
<proteinExistence type="predicted"/>
<comment type="caution">
    <text evidence="1">The sequence shown here is derived from an EMBL/GenBank/DDBJ whole genome shotgun (WGS) entry which is preliminary data.</text>
</comment>
<reference evidence="1 2" key="1">
    <citation type="journal article" date="2020" name="Cell">
        <title>Large-Scale Comparative Analyses of Tick Genomes Elucidate Their Genetic Diversity and Vector Capacities.</title>
        <authorList>
            <consortium name="Tick Genome and Microbiome Consortium (TIGMIC)"/>
            <person name="Jia N."/>
            <person name="Wang J."/>
            <person name="Shi W."/>
            <person name="Du L."/>
            <person name="Sun Y."/>
            <person name="Zhan W."/>
            <person name="Jiang J.F."/>
            <person name="Wang Q."/>
            <person name="Zhang B."/>
            <person name="Ji P."/>
            <person name="Bell-Sakyi L."/>
            <person name="Cui X.M."/>
            <person name="Yuan T.T."/>
            <person name="Jiang B.G."/>
            <person name="Yang W.F."/>
            <person name="Lam T.T."/>
            <person name="Chang Q.C."/>
            <person name="Ding S.J."/>
            <person name="Wang X.J."/>
            <person name="Zhu J.G."/>
            <person name="Ruan X.D."/>
            <person name="Zhao L."/>
            <person name="Wei J.T."/>
            <person name="Ye R.Z."/>
            <person name="Que T.C."/>
            <person name="Du C.H."/>
            <person name="Zhou Y.H."/>
            <person name="Cheng J.X."/>
            <person name="Dai P.F."/>
            <person name="Guo W.B."/>
            <person name="Han X.H."/>
            <person name="Huang E.J."/>
            <person name="Li L.F."/>
            <person name="Wei W."/>
            <person name="Gao Y.C."/>
            <person name="Liu J.Z."/>
            <person name="Shao H.Z."/>
            <person name="Wang X."/>
            <person name="Wang C.C."/>
            <person name="Yang T.C."/>
            <person name="Huo Q.B."/>
            <person name="Li W."/>
            <person name="Chen H.Y."/>
            <person name="Chen S.E."/>
            <person name="Zhou L.G."/>
            <person name="Ni X.B."/>
            <person name="Tian J.H."/>
            <person name="Sheng Y."/>
            <person name="Liu T."/>
            <person name="Pan Y.S."/>
            <person name="Xia L.Y."/>
            <person name="Li J."/>
            <person name="Zhao F."/>
            <person name="Cao W.C."/>
        </authorList>
    </citation>
    <scope>NUCLEOTIDE SEQUENCE [LARGE SCALE GENOMIC DNA]</scope>
    <source>
        <strain evidence="1">Iper-2018</strain>
    </source>
</reference>
<sequence length="100" mass="11495">MWLSSAFVRRKSFVDPEHLKHLFSRGIPWYAKKNIIKAYRNGDSRKIQDIRVNRNWKIPLGYALIDGLDGNARANLVWEYIIKLKDAGAKCTSVTCDGTN</sequence>
<accession>A0AC60QGI9</accession>
<evidence type="ECO:0000313" key="1">
    <source>
        <dbReference type="EMBL" id="KAG0433335.1"/>
    </source>
</evidence>
<gene>
    <name evidence="1" type="ORF">HPB47_020019</name>
</gene>